<comment type="similarity">
    <text evidence="1 5 6">Belongs to the bacterial ribosomal protein bS21 family.</text>
</comment>
<dbReference type="AlphaFoldDB" id="A0A0E1VUZ6"/>
<dbReference type="Proteomes" id="UP000001812">
    <property type="component" value="Chromosome II"/>
</dbReference>
<keyword evidence="2 5" id="KW-0689">Ribosomal protein</keyword>
<accession>A0A0E1VUZ6</accession>
<dbReference type="PANTHER" id="PTHR21109">
    <property type="entry name" value="MITOCHONDRIAL 28S RIBOSOMAL PROTEIN S21"/>
    <property type="match status" value="1"/>
</dbReference>
<dbReference type="SMR" id="A0A0E1VUZ6"/>
<dbReference type="GO" id="GO:0005840">
    <property type="term" value="C:ribosome"/>
    <property type="evidence" value="ECO:0007669"/>
    <property type="project" value="UniProtKB-KW"/>
</dbReference>
<keyword evidence="3 5" id="KW-0687">Ribonucleoprotein</keyword>
<dbReference type="HOGENOM" id="CLU_159258_1_1_4"/>
<feature type="compositionally biased region" description="Basic residues" evidence="7">
    <location>
        <begin position="45"/>
        <end position="70"/>
    </location>
</feature>
<evidence type="ECO:0000256" key="4">
    <source>
        <dbReference type="ARBA" id="ARBA00035135"/>
    </source>
</evidence>
<dbReference type="PANTHER" id="PTHR21109:SF22">
    <property type="entry name" value="SMALL RIBOSOMAL SUBUNIT PROTEIN BS21"/>
    <property type="match status" value="1"/>
</dbReference>
<evidence type="ECO:0000256" key="3">
    <source>
        <dbReference type="ARBA" id="ARBA00023274"/>
    </source>
</evidence>
<name>A0A0E1VUZ6_BURPE</name>
<dbReference type="HAMAP" id="MF_00358">
    <property type="entry name" value="Ribosomal_bS21"/>
    <property type="match status" value="1"/>
</dbReference>
<reference evidence="9" key="1">
    <citation type="submission" date="2007-08" db="EMBL/GenBank/DDBJ databases">
        <title>Annotation of Burkholderia pseudomallei 1710a.</title>
        <authorList>
            <person name="Harkins D.M."/>
            <person name="DeShazer D."/>
            <person name="Woods D.E."/>
            <person name="Brinkac L.M."/>
            <person name="Brown K.A."/>
            <person name="Hung G.C."/>
            <person name="Tuanyok A."/>
            <person name="Zhang B."/>
            <person name="Nierman W.C."/>
        </authorList>
    </citation>
    <scope>NUCLEOTIDE SEQUENCE [LARGE SCALE GENOMIC DNA]</scope>
    <source>
        <strain evidence="9">1710a</strain>
    </source>
</reference>
<dbReference type="EMBL" id="CM000833">
    <property type="protein sequence ID" value="EET03929.1"/>
    <property type="molecule type" value="Genomic_DNA"/>
</dbReference>
<evidence type="ECO:0000256" key="2">
    <source>
        <dbReference type="ARBA" id="ARBA00022980"/>
    </source>
</evidence>
<dbReference type="GO" id="GO:1990904">
    <property type="term" value="C:ribonucleoprotein complex"/>
    <property type="evidence" value="ECO:0007669"/>
    <property type="project" value="UniProtKB-KW"/>
</dbReference>
<dbReference type="InterPro" id="IPR038380">
    <property type="entry name" value="Ribosomal_bS21_sf"/>
</dbReference>
<dbReference type="RefSeq" id="WP_004202502.1">
    <property type="nucleotide sequence ID" value="NZ_CM000833.1"/>
</dbReference>
<evidence type="ECO:0000256" key="1">
    <source>
        <dbReference type="ARBA" id="ARBA00006640"/>
    </source>
</evidence>
<sequence>MTTIVLNPNEPVEVALRRFRRSIERTGLIKELRARTSYEKPTTERKRKKAAAVARLRKQVRRSMPPKKKY</sequence>
<protein>
    <recommendedName>
        <fullName evidence="4 5">Small ribosomal subunit protein bS21</fullName>
    </recommendedName>
</protein>
<dbReference type="InterPro" id="IPR001911">
    <property type="entry name" value="Ribosomal_bS21"/>
</dbReference>
<reference evidence="8 9" key="2">
    <citation type="submission" date="2009-05" db="EMBL/GenBank/DDBJ databases">
        <authorList>
            <person name="Harkins D.M."/>
            <person name="DeShazer D."/>
            <person name="Woods D.E."/>
            <person name="Brinkac L.M."/>
            <person name="Brown K.A."/>
            <person name="Hung G.C."/>
            <person name="Tuanyok A."/>
            <person name="Zhang B."/>
            <person name="Nierman W.C."/>
        </authorList>
    </citation>
    <scope>NUCLEOTIDE SEQUENCE [LARGE SCALE GENOMIC DNA]</scope>
    <source>
        <strain evidence="8 9">1710a</strain>
    </source>
</reference>
<evidence type="ECO:0000256" key="7">
    <source>
        <dbReference type="SAM" id="MobiDB-lite"/>
    </source>
</evidence>
<dbReference type="GO" id="GO:0003735">
    <property type="term" value="F:structural constituent of ribosome"/>
    <property type="evidence" value="ECO:0007669"/>
    <property type="project" value="InterPro"/>
</dbReference>
<evidence type="ECO:0000256" key="5">
    <source>
        <dbReference type="HAMAP-Rule" id="MF_00358"/>
    </source>
</evidence>
<dbReference type="GeneID" id="93063537"/>
<organism evidence="8 9">
    <name type="scientific">Burkholderia pseudomallei 1710a</name>
    <dbReference type="NCBI Taxonomy" id="320371"/>
    <lineage>
        <taxon>Bacteria</taxon>
        <taxon>Pseudomonadati</taxon>
        <taxon>Pseudomonadota</taxon>
        <taxon>Betaproteobacteria</taxon>
        <taxon>Burkholderiales</taxon>
        <taxon>Burkholderiaceae</taxon>
        <taxon>Burkholderia</taxon>
        <taxon>pseudomallei group</taxon>
    </lineage>
</organism>
<dbReference type="Gene3D" id="1.20.5.1150">
    <property type="entry name" value="Ribosomal protein S8"/>
    <property type="match status" value="1"/>
</dbReference>
<evidence type="ECO:0000313" key="8">
    <source>
        <dbReference type="EMBL" id="EET03929.1"/>
    </source>
</evidence>
<evidence type="ECO:0000313" key="9">
    <source>
        <dbReference type="Proteomes" id="UP000001812"/>
    </source>
</evidence>
<feature type="region of interest" description="Disordered" evidence="7">
    <location>
        <begin position="37"/>
        <end position="70"/>
    </location>
</feature>
<dbReference type="NCBIfam" id="TIGR00030">
    <property type="entry name" value="S21p"/>
    <property type="match status" value="1"/>
</dbReference>
<dbReference type="PRINTS" id="PR00976">
    <property type="entry name" value="RIBOSOMALS21"/>
</dbReference>
<dbReference type="Pfam" id="PF01165">
    <property type="entry name" value="Ribosomal_S21"/>
    <property type="match status" value="1"/>
</dbReference>
<proteinExistence type="inferred from homology"/>
<dbReference type="GO" id="GO:0006412">
    <property type="term" value="P:translation"/>
    <property type="evidence" value="ECO:0007669"/>
    <property type="project" value="UniProtKB-UniRule"/>
</dbReference>
<evidence type="ECO:0000256" key="6">
    <source>
        <dbReference type="RuleBase" id="RU000667"/>
    </source>
</evidence>
<gene>
    <name evidence="8" type="primary">rpsU_2</name>
    <name evidence="5" type="synonym">rpsU</name>
    <name evidence="8" type="ORF">BURPS1710A_A1099</name>
</gene>